<dbReference type="Gramene" id="TuG1812G0600003432.01.T01">
    <property type="protein sequence ID" value="TuG1812G0600003432.01.T01.cds272532"/>
    <property type="gene ID" value="TuG1812G0600003432.01"/>
</dbReference>
<keyword evidence="2" id="KW-1185">Reference proteome</keyword>
<protein>
    <submittedName>
        <fullName evidence="1">Uncharacterized protein</fullName>
    </submittedName>
</protein>
<dbReference type="EnsemblPlants" id="TuG1812G0600003432.01.T01">
    <property type="protein sequence ID" value="TuG1812G0600003432.01.T01.cds272532"/>
    <property type="gene ID" value="TuG1812G0600003432.01"/>
</dbReference>
<reference evidence="2" key="1">
    <citation type="journal article" date="2013" name="Nature">
        <title>Draft genome of the wheat A-genome progenitor Triticum urartu.</title>
        <authorList>
            <person name="Ling H.Q."/>
            <person name="Zhao S."/>
            <person name="Liu D."/>
            <person name="Wang J."/>
            <person name="Sun H."/>
            <person name="Zhang C."/>
            <person name="Fan H."/>
            <person name="Li D."/>
            <person name="Dong L."/>
            <person name="Tao Y."/>
            <person name="Gao C."/>
            <person name="Wu H."/>
            <person name="Li Y."/>
            <person name="Cui Y."/>
            <person name="Guo X."/>
            <person name="Zheng S."/>
            <person name="Wang B."/>
            <person name="Yu K."/>
            <person name="Liang Q."/>
            <person name="Yang W."/>
            <person name="Lou X."/>
            <person name="Chen J."/>
            <person name="Feng M."/>
            <person name="Jian J."/>
            <person name="Zhang X."/>
            <person name="Luo G."/>
            <person name="Jiang Y."/>
            <person name="Liu J."/>
            <person name="Wang Z."/>
            <person name="Sha Y."/>
            <person name="Zhang B."/>
            <person name="Wu H."/>
            <person name="Tang D."/>
            <person name="Shen Q."/>
            <person name="Xue P."/>
            <person name="Zou S."/>
            <person name="Wang X."/>
            <person name="Liu X."/>
            <person name="Wang F."/>
            <person name="Yang Y."/>
            <person name="An X."/>
            <person name="Dong Z."/>
            <person name="Zhang K."/>
            <person name="Zhang X."/>
            <person name="Luo M.C."/>
            <person name="Dvorak J."/>
            <person name="Tong Y."/>
            <person name="Wang J."/>
            <person name="Yang H."/>
            <person name="Li Z."/>
            <person name="Wang D."/>
            <person name="Zhang A."/>
            <person name="Wang J."/>
        </authorList>
    </citation>
    <scope>NUCLEOTIDE SEQUENCE</scope>
    <source>
        <strain evidence="2">cv. G1812</strain>
    </source>
</reference>
<sequence length="73" mass="8472">MGKEFSRHHRQKCLSRQANFLDLEELNQAGQPNEVEPLDQQRWSMELVAVIDLQGPELSPGQQERQQQQCPCL</sequence>
<dbReference type="AlphaFoldDB" id="A0A8R7QUB7"/>
<reference evidence="1" key="2">
    <citation type="submission" date="2018-03" db="EMBL/GenBank/DDBJ databases">
        <title>The Triticum urartu genome reveals the dynamic nature of wheat genome evolution.</title>
        <authorList>
            <person name="Ling H."/>
            <person name="Ma B."/>
            <person name="Shi X."/>
            <person name="Liu H."/>
            <person name="Dong L."/>
            <person name="Sun H."/>
            <person name="Cao Y."/>
            <person name="Gao Q."/>
            <person name="Zheng S."/>
            <person name="Li Y."/>
            <person name="Yu Y."/>
            <person name="Du H."/>
            <person name="Qi M."/>
            <person name="Li Y."/>
            <person name="Yu H."/>
            <person name="Cui Y."/>
            <person name="Wang N."/>
            <person name="Chen C."/>
            <person name="Wu H."/>
            <person name="Zhao Y."/>
            <person name="Zhang J."/>
            <person name="Li Y."/>
            <person name="Zhou W."/>
            <person name="Zhang B."/>
            <person name="Hu W."/>
            <person name="Eijk M."/>
            <person name="Tang J."/>
            <person name="Witsenboer H."/>
            <person name="Zhao S."/>
            <person name="Li Z."/>
            <person name="Zhang A."/>
            <person name="Wang D."/>
            <person name="Liang C."/>
        </authorList>
    </citation>
    <scope>NUCLEOTIDE SEQUENCE [LARGE SCALE GENOMIC DNA]</scope>
    <source>
        <strain evidence="1">cv. G1812</strain>
    </source>
</reference>
<organism evidence="1 2">
    <name type="scientific">Triticum urartu</name>
    <name type="common">Red wild einkorn</name>
    <name type="synonym">Crithodium urartu</name>
    <dbReference type="NCBI Taxonomy" id="4572"/>
    <lineage>
        <taxon>Eukaryota</taxon>
        <taxon>Viridiplantae</taxon>
        <taxon>Streptophyta</taxon>
        <taxon>Embryophyta</taxon>
        <taxon>Tracheophyta</taxon>
        <taxon>Spermatophyta</taxon>
        <taxon>Magnoliopsida</taxon>
        <taxon>Liliopsida</taxon>
        <taxon>Poales</taxon>
        <taxon>Poaceae</taxon>
        <taxon>BOP clade</taxon>
        <taxon>Pooideae</taxon>
        <taxon>Triticodae</taxon>
        <taxon>Triticeae</taxon>
        <taxon>Triticinae</taxon>
        <taxon>Triticum</taxon>
    </lineage>
</organism>
<reference evidence="1" key="3">
    <citation type="submission" date="2022-06" db="UniProtKB">
        <authorList>
            <consortium name="EnsemblPlants"/>
        </authorList>
    </citation>
    <scope>IDENTIFICATION</scope>
</reference>
<accession>A0A8R7QUB7</accession>
<proteinExistence type="predicted"/>
<name>A0A8R7QUB7_TRIUA</name>
<evidence type="ECO:0000313" key="2">
    <source>
        <dbReference type="Proteomes" id="UP000015106"/>
    </source>
</evidence>
<dbReference type="Proteomes" id="UP000015106">
    <property type="component" value="Chromosome 6"/>
</dbReference>
<evidence type="ECO:0000313" key="1">
    <source>
        <dbReference type="EnsemblPlants" id="TuG1812G0600003432.01.T01.cds272532"/>
    </source>
</evidence>